<evidence type="ECO:0000256" key="7">
    <source>
        <dbReference type="SAM" id="Phobius"/>
    </source>
</evidence>
<evidence type="ECO:0000256" key="2">
    <source>
        <dbReference type="ARBA" id="ARBA00007400"/>
    </source>
</evidence>
<comment type="similarity">
    <text evidence="2">Belongs to the acyltransferase 3 family.</text>
</comment>
<feature type="transmembrane region" description="Helical" evidence="7">
    <location>
        <begin position="167"/>
        <end position="186"/>
    </location>
</feature>
<dbReference type="InterPro" id="IPR002656">
    <property type="entry name" value="Acyl_transf_3_dom"/>
</dbReference>
<keyword evidence="4 7" id="KW-0812">Transmembrane</keyword>
<keyword evidence="6 7" id="KW-0472">Membrane</keyword>
<feature type="transmembrane region" description="Helical" evidence="7">
    <location>
        <begin position="198"/>
        <end position="213"/>
    </location>
</feature>
<feature type="transmembrane region" description="Helical" evidence="7">
    <location>
        <begin position="290"/>
        <end position="308"/>
    </location>
</feature>
<gene>
    <name evidence="9" type="ORF">CEQ21_14990</name>
</gene>
<feature type="transmembrane region" description="Helical" evidence="7">
    <location>
        <begin position="225"/>
        <end position="243"/>
    </location>
</feature>
<comment type="caution">
    <text evidence="9">The sequence shown here is derived from an EMBL/GenBank/DDBJ whole genome shotgun (WGS) entry which is preliminary data.</text>
</comment>
<dbReference type="PANTHER" id="PTHR40074">
    <property type="entry name" value="O-ACETYLTRANSFERASE WECH"/>
    <property type="match status" value="1"/>
</dbReference>
<keyword evidence="9" id="KW-0012">Acyltransferase</keyword>
<dbReference type="GO" id="GO:0016413">
    <property type="term" value="F:O-acetyltransferase activity"/>
    <property type="evidence" value="ECO:0007669"/>
    <property type="project" value="TreeGrafter"/>
</dbReference>
<feature type="transmembrane region" description="Helical" evidence="7">
    <location>
        <begin position="12"/>
        <end position="32"/>
    </location>
</feature>
<evidence type="ECO:0000313" key="9">
    <source>
        <dbReference type="EMBL" id="TRZ36815.1"/>
    </source>
</evidence>
<sequence length="362" mass="42491">MERNYTIDLIKFFAIFLVVCIHTNPFNNTVIFGVRGDYVSNIIVAVAKIGVPLFFAISGYLFYTKFEITEFKHEYFKKYMRKIFNLFVCWYIFYVIYDLFVILFTNYSKGFQIVMQQFQEYFSSLFNLGFIFYGTLSNSSYHLWYLIALLWAVLILYIALKMKKLNTLLIISLVLHFIGQFGQSYSGLVHIPLNTRDAFFFGLFYVSLGSFFAKNKTTILKTTKIIKITPLISMTIFFTFFQVIERLLTYSLWNPTNINYFITTIPAIICLLLIMVKYTSIARGSFVSKIGANAVGIYVTHVFFLELITTIIDTSTLRNVLAQFILTPFIFFLSYIFYNNLQLIKKKMKKRTNRFQKQININ</sequence>
<evidence type="ECO:0000256" key="1">
    <source>
        <dbReference type="ARBA" id="ARBA00004651"/>
    </source>
</evidence>
<evidence type="ECO:0000256" key="3">
    <source>
        <dbReference type="ARBA" id="ARBA00022475"/>
    </source>
</evidence>
<name>A0A553SIK0_NIACI</name>
<comment type="subcellular location">
    <subcellularLocation>
        <location evidence="1">Cell membrane</location>
        <topology evidence="1">Multi-pass membrane protein</topology>
    </subcellularLocation>
</comment>
<dbReference type="PANTHER" id="PTHR40074:SF2">
    <property type="entry name" value="O-ACETYLTRANSFERASE WECH"/>
    <property type="match status" value="1"/>
</dbReference>
<keyword evidence="9" id="KW-0808">Transferase</keyword>
<evidence type="ECO:0000256" key="5">
    <source>
        <dbReference type="ARBA" id="ARBA00022989"/>
    </source>
</evidence>
<dbReference type="EMBL" id="RIBP01000004">
    <property type="protein sequence ID" value="TRZ36815.1"/>
    <property type="molecule type" value="Genomic_DNA"/>
</dbReference>
<feature type="transmembrane region" description="Helical" evidence="7">
    <location>
        <begin position="142"/>
        <end position="160"/>
    </location>
</feature>
<protein>
    <submittedName>
        <fullName evidence="9">Acyltransferase</fullName>
    </submittedName>
</protein>
<evidence type="ECO:0000256" key="6">
    <source>
        <dbReference type="ARBA" id="ARBA00023136"/>
    </source>
</evidence>
<keyword evidence="5 7" id="KW-1133">Transmembrane helix</keyword>
<feature type="transmembrane region" description="Helical" evidence="7">
    <location>
        <begin position="83"/>
        <end position="105"/>
    </location>
</feature>
<dbReference type="RefSeq" id="WP_185765212.1">
    <property type="nucleotide sequence ID" value="NZ_RIBP01000004.1"/>
</dbReference>
<feature type="transmembrane region" description="Helical" evidence="7">
    <location>
        <begin position="258"/>
        <end position="278"/>
    </location>
</feature>
<evidence type="ECO:0000256" key="4">
    <source>
        <dbReference type="ARBA" id="ARBA00022692"/>
    </source>
</evidence>
<proteinExistence type="inferred from homology"/>
<accession>A0A553SIK0</accession>
<dbReference type="GO" id="GO:0005886">
    <property type="term" value="C:plasma membrane"/>
    <property type="evidence" value="ECO:0007669"/>
    <property type="project" value="UniProtKB-SubCell"/>
</dbReference>
<feature type="transmembrane region" description="Helical" evidence="7">
    <location>
        <begin position="320"/>
        <end position="341"/>
    </location>
</feature>
<keyword evidence="3" id="KW-1003">Cell membrane</keyword>
<feature type="transmembrane region" description="Helical" evidence="7">
    <location>
        <begin position="38"/>
        <end position="63"/>
    </location>
</feature>
<feature type="domain" description="Acyltransferase 3" evidence="8">
    <location>
        <begin position="4"/>
        <end position="338"/>
    </location>
</feature>
<dbReference type="AlphaFoldDB" id="A0A553SIK0"/>
<organism evidence="9 10">
    <name type="scientific">Niallia circulans</name>
    <name type="common">Bacillus circulans</name>
    <dbReference type="NCBI Taxonomy" id="1397"/>
    <lineage>
        <taxon>Bacteria</taxon>
        <taxon>Bacillati</taxon>
        <taxon>Bacillota</taxon>
        <taxon>Bacilli</taxon>
        <taxon>Bacillales</taxon>
        <taxon>Bacillaceae</taxon>
        <taxon>Niallia</taxon>
    </lineage>
</organism>
<evidence type="ECO:0000259" key="8">
    <source>
        <dbReference type="Pfam" id="PF01757"/>
    </source>
</evidence>
<dbReference type="Pfam" id="PF01757">
    <property type="entry name" value="Acyl_transf_3"/>
    <property type="match status" value="1"/>
</dbReference>
<dbReference type="Proteomes" id="UP000319837">
    <property type="component" value="Unassembled WGS sequence"/>
</dbReference>
<reference evidence="10" key="1">
    <citation type="submission" date="2018-10" db="EMBL/GenBank/DDBJ databases">
        <title>FDA dAtabase for Regulatory Grade micrObial Sequences (FDA-ARGOS): Supporting development and validation of Infectious Disease Dx tests.</title>
        <authorList>
            <person name="Minogue T."/>
            <person name="Wolcott M."/>
            <person name="Wasieloski L."/>
            <person name="Aguilar W."/>
            <person name="Moore D."/>
            <person name="Tallon L."/>
            <person name="Sadzewicz L."/>
            <person name="Sengamalay N."/>
            <person name="Ott S."/>
            <person name="Godinez A."/>
            <person name="Nagaraj S."/>
            <person name="Vavikolanu K."/>
            <person name="Vyas G."/>
            <person name="Nadendla S."/>
            <person name="George J."/>
            <person name="Sichtig H."/>
        </authorList>
    </citation>
    <scope>NUCLEOTIDE SEQUENCE [LARGE SCALE GENOMIC DNA]</scope>
    <source>
        <strain evidence="10">FDAARGOS_343</strain>
    </source>
</reference>
<evidence type="ECO:0000313" key="10">
    <source>
        <dbReference type="Proteomes" id="UP000319837"/>
    </source>
</evidence>
<dbReference type="GO" id="GO:0009246">
    <property type="term" value="P:enterobacterial common antigen biosynthetic process"/>
    <property type="evidence" value="ECO:0007669"/>
    <property type="project" value="TreeGrafter"/>
</dbReference>